<dbReference type="EMBL" id="AB811604">
    <property type="protein sequence ID" value="BAQ00707.1"/>
    <property type="molecule type" value="Genomic_DNA"/>
</dbReference>
<dbReference type="InterPro" id="IPR001173">
    <property type="entry name" value="Glyco_trans_2-like"/>
</dbReference>
<dbReference type="RefSeq" id="WP_047657566.1">
    <property type="nucleotide sequence ID" value="NZ_UGGD01000002.1"/>
</dbReference>
<reference evidence="5" key="2">
    <citation type="journal article" date="2016" name="PLoS ONE">
        <title>Comparison of O-Antigen Gene Clusters of All O-Serogroups of Escherichia coli and Proposal for Adopting a New Nomenclature for O-Typing.</title>
        <authorList>
            <person name="DebRoy C."/>
            <person name="Fratamico P.M."/>
            <person name="Yan X."/>
            <person name="Baranzoni G."/>
            <person name="Liu Y."/>
            <person name="Needleman D.S."/>
            <person name="Tebbs R."/>
            <person name="O'Connell C.D."/>
            <person name="Allred A."/>
            <person name="Swimley M."/>
            <person name="Mwangi M."/>
            <person name="Kapur V."/>
            <person name="Raygoza Garay J.A."/>
            <person name="Roberts E.L."/>
            <person name="Katani R."/>
        </authorList>
    </citation>
    <scope>NUCLEOTIDE SEQUENCE</scope>
    <source>
        <strain evidence="5">8547</strain>
    </source>
</reference>
<evidence type="ECO:0000256" key="2">
    <source>
        <dbReference type="ARBA" id="ARBA00022676"/>
    </source>
</evidence>
<dbReference type="SUPFAM" id="SSF53448">
    <property type="entry name" value="Nucleotide-diphospho-sugar transferases"/>
    <property type="match status" value="1"/>
</dbReference>
<dbReference type="Pfam" id="PF00535">
    <property type="entry name" value="Glycos_transf_2"/>
    <property type="match status" value="1"/>
</dbReference>
<organism evidence="6">
    <name type="scientific">Escherichia coli</name>
    <dbReference type="NCBI Taxonomy" id="562"/>
    <lineage>
        <taxon>Bacteria</taxon>
        <taxon>Pseudomonadati</taxon>
        <taxon>Pseudomonadota</taxon>
        <taxon>Gammaproteobacteria</taxon>
        <taxon>Enterobacterales</taxon>
        <taxon>Enterobacteriaceae</taxon>
        <taxon>Escherichia</taxon>
    </lineage>
</organism>
<comment type="similarity">
    <text evidence="1">Belongs to the glycosyltransferase 2 family.</text>
</comment>
<sequence length="293" mass="33755">MEKKVISSVTVTYNPDIECLRQQLLSVRKQVDLCVIVDNGSNNIIEIKKLNYEFDFYLIQFDDNYGLAYAQNSGIEYAISSGTEYLLLLDQDSILKDEFSKNMKHIYIKYNVGILGPSFYDPQNNKIYFGTCYKGPFISRKSIGEVTDVTFVIASGSFFSSDVYKKIGGMKSELFVDYIDVEWSLRAKNMGYRVCMTNRALMAHTIGDSRITIFGRTISVHSPIRRYYLVRNSFYMLRLHYVPIGYKVREIFFNCLRSIISLIISDKKGNVITKLGQGIYDGIRGKYGDYKDR</sequence>
<evidence type="ECO:0000256" key="1">
    <source>
        <dbReference type="ARBA" id="ARBA00006739"/>
    </source>
</evidence>
<accession>A0A0B1B200</accession>
<proteinExistence type="inferred from homology"/>
<dbReference type="EMBL" id="KP835691">
    <property type="protein sequence ID" value="AKM71187.1"/>
    <property type="molecule type" value="Genomic_DNA"/>
</dbReference>
<dbReference type="Gene3D" id="3.90.550.10">
    <property type="entry name" value="Spore Coat Polysaccharide Biosynthesis Protein SpsA, Chain A"/>
    <property type="match status" value="1"/>
</dbReference>
<reference evidence="6" key="1">
    <citation type="journal article" date="2014" name="DNA Res.">
        <title>A complete view of the genetic diversity of the Escherichia coli O-antigen biosynthesis gene cluster.</title>
        <authorList>
            <person name="Iguchi A."/>
            <person name="Iyoda S."/>
            <person name="Kikuchi T."/>
            <person name="Ogura Y."/>
            <person name="Katsura K."/>
            <person name="Ohnishi M."/>
            <person name="Hayashi T."/>
            <person name="Thomson N.R."/>
        </authorList>
    </citation>
    <scope>NUCLEOTIDE SEQUENCE</scope>
    <source>
        <strain evidence="6">F8188-41</strain>
    </source>
</reference>
<keyword evidence="2" id="KW-0328">Glycosyltransferase</keyword>
<dbReference type="NCBIfam" id="TIGR01556">
    <property type="entry name" value="rhamnosyltran"/>
    <property type="match status" value="1"/>
</dbReference>
<dbReference type="InterPro" id="IPR006446">
    <property type="entry name" value="RhaTrfase"/>
</dbReference>
<dbReference type="GO" id="GO:0016757">
    <property type="term" value="F:glycosyltransferase activity"/>
    <property type="evidence" value="ECO:0007669"/>
    <property type="project" value="UniProtKB-KW"/>
</dbReference>
<keyword evidence="3 6" id="KW-0808">Transferase</keyword>
<evidence type="ECO:0000259" key="4">
    <source>
        <dbReference type="Pfam" id="PF00535"/>
    </source>
</evidence>
<name>A0A0B1B200_ECOLX</name>
<evidence type="ECO:0000313" key="5">
    <source>
        <dbReference type="EMBL" id="AKM71187.1"/>
    </source>
</evidence>
<feature type="domain" description="Glycosyltransferase 2-like" evidence="4">
    <location>
        <begin position="9"/>
        <end position="167"/>
    </location>
</feature>
<evidence type="ECO:0000256" key="3">
    <source>
        <dbReference type="ARBA" id="ARBA00022679"/>
    </source>
</evidence>
<dbReference type="CDD" id="cd02526">
    <property type="entry name" value="GT2_RfbF_like"/>
    <property type="match status" value="1"/>
</dbReference>
<dbReference type="PANTHER" id="PTHR43179">
    <property type="entry name" value="RHAMNOSYLTRANSFERASE WBBL"/>
    <property type="match status" value="1"/>
</dbReference>
<dbReference type="AlphaFoldDB" id="A0A0B1B200"/>
<dbReference type="PANTHER" id="PTHR43179:SF12">
    <property type="entry name" value="GALACTOFURANOSYLTRANSFERASE GLFT2"/>
    <property type="match status" value="1"/>
</dbReference>
<protein>
    <submittedName>
        <fullName evidence="6">Putative glycosyltransferase</fullName>
    </submittedName>
    <submittedName>
        <fullName evidence="5">Rhamnosyltransferase</fullName>
    </submittedName>
</protein>
<evidence type="ECO:0000313" key="6">
    <source>
        <dbReference type="EMBL" id="BAQ00707.1"/>
    </source>
</evidence>
<dbReference type="InterPro" id="IPR029044">
    <property type="entry name" value="Nucleotide-diphossugar_trans"/>
</dbReference>